<gene>
    <name evidence="1" type="ORF">GCM10012287_55090</name>
</gene>
<comment type="caution">
    <text evidence="1">The sequence shown here is derived from an EMBL/GenBank/DDBJ whole genome shotgun (WGS) entry which is preliminary data.</text>
</comment>
<dbReference type="Proteomes" id="UP000631535">
    <property type="component" value="Unassembled WGS sequence"/>
</dbReference>
<proteinExistence type="predicted"/>
<accession>A0ABQ2MUD6</accession>
<organism evidence="1 2">
    <name type="scientific">Streptomyces daqingensis</name>
    <dbReference type="NCBI Taxonomy" id="1472640"/>
    <lineage>
        <taxon>Bacteria</taxon>
        <taxon>Bacillati</taxon>
        <taxon>Actinomycetota</taxon>
        <taxon>Actinomycetes</taxon>
        <taxon>Kitasatosporales</taxon>
        <taxon>Streptomycetaceae</taxon>
        <taxon>Streptomyces</taxon>
    </lineage>
</organism>
<keyword evidence="2" id="KW-1185">Reference proteome</keyword>
<dbReference type="RefSeq" id="WP_189039917.1">
    <property type="nucleotide sequence ID" value="NZ_BMMP01000027.1"/>
</dbReference>
<sequence>MSTTPTPPDRTDDELAALDPAAMLRYGLSFTGAHRTALFGDGAVCAAVRLDRLGVQPRAVAFVAKIVRGGGVRYAGDLTEPVPGEEAAAQVRSWLRSASDVAGGPDAEETCARWLEAVADLLALRHTHGRR</sequence>
<evidence type="ECO:0000313" key="2">
    <source>
        <dbReference type="Proteomes" id="UP000631535"/>
    </source>
</evidence>
<reference evidence="2" key="1">
    <citation type="journal article" date="2019" name="Int. J. Syst. Evol. Microbiol.">
        <title>The Global Catalogue of Microorganisms (GCM) 10K type strain sequencing project: providing services to taxonomists for standard genome sequencing and annotation.</title>
        <authorList>
            <consortium name="The Broad Institute Genomics Platform"/>
            <consortium name="The Broad Institute Genome Sequencing Center for Infectious Disease"/>
            <person name="Wu L."/>
            <person name="Ma J."/>
        </authorList>
    </citation>
    <scope>NUCLEOTIDE SEQUENCE [LARGE SCALE GENOMIC DNA]</scope>
    <source>
        <strain evidence="2">CGMCC 4.7178</strain>
    </source>
</reference>
<dbReference type="EMBL" id="BMMP01000027">
    <property type="protein sequence ID" value="GGO57982.1"/>
    <property type="molecule type" value="Genomic_DNA"/>
</dbReference>
<evidence type="ECO:0000313" key="1">
    <source>
        <dbReference type="EMBL" id="GGO57982.1"/>
    </source>
</evidence>
<name>A0ABQ2MUD6_9ACTN</name>
<protein>
    <submittedName>
        <fullName evidence="1">Uncharacterized protein</fullName>
    </submittedName>
</protein>